<feature type="domain" description="RNA polymerase sigma-70 region 4" evidence="1">
    <location>
        <begin position="196"/>
        <end position="240"/>
    </location>
</feature>
<keyword evidence="3" id="KW-1185">Reference proteome</keyword>
<organism evidence="2 3">
    <name type="scientific">Herpetosiphon gulosus</name>
    <dbReference type="NCBI Taxonomy" id="1973496"/>
    <lineage>
        <taxon>Bacteria</taxon>
        <taxon>Bacillati</taxon>
        <taxon>Chloroflexota</taxon>
        <taxon>Chloroflexia</taxon>
        <taxon>Herpetosiphonales</taxon>
        <taxon>Herpetosiphonaceae</taxon>
        <taxon>Herpetosiphon</taxon>
    </lineage>
</organism>
<sequence>MHDTLDAQVEAVWHKLQRQFQWSLVHEQAAIIRSVTQDLAQRAAPINEQQIKLAIQQAYAQCLYNAIMAMRRNNPRRNVQPNANLACDDIYTMAFRRALILGVDEELARDIAQEVVKVLITNPEKVRDPKALISWVWYQVRDFTSRYRRAKSADSLEQAEQQTNISAILVSNTNVSKQIEDRLFAQAILDLLPTILSPLQRQIIDLVCFQELTPRDAAERLNTSAHHVRVEKSRALAKIRSHPALQVWIETD</sequence>
<dbReference type="InterPro" id="IPR036388">
    <property type="entry name" value="WH-like_DNA-bd_sf"/>
</dbReference>
<dbReference type="Gene3D" id="1.10.10.10">
    <property type="entry name" value="Winged helix-like DNA-binding domain superfamily/Winged helix DNA-binding domain"/>
    <property type="match status" value="1"/>
</dbReference>
<evidence type="ECO:0000259" key="1">
    <source>
        <dbReference type="Pfam" id="PF04545"/>
    </source>
</evidence>
<dbReference type="SUPFAM" id="SSF88659">
    <property type="entry name" value="Sigma3 and sigma4 domains of RNA polymerase sigma factors"/>
    <property type="match status" value="1"/>
</dbReference>
<evidence type="ECO:0000313" key="2">
    <source>
        <dbReference type="EMBL" id="GAA5528090.1"/>
    </source>
</evidence>
<dbReference type="InterPro" id="IPR013324">
    <property type="entry name" value="RNA_pol_sigma_r3/r4-like"/>
</dbReference>
<dbReference type="InterPro" id="IPR014284">
    <property type="entry name" value="RNA_pol_sigma-70_dom"/>
</dbReference>
<protein>
    <recommendedName>
        <fullName evidence="1">RNA polymerase sigma-70 region 4 domain-containing protein</fullName>
    </recommendedName>
</protein>
<dbReference type="RefSeq" id="WP_345721698.1">
    <property type="nucleotide sequence ID" value="NZ_BAABRU010000006.1"/>
</dbReference>
<reference evidence="2 3" key="1">
    <citation type="submission" date="2024-02" db="EMBL/GenBank/DDBJ databases">
        <title>Herpetosiphon gulosus NBRC 112829.</title>
        <authorList>
            <person name="Ichikawa N."/>
            <person name="Katano-Makiyama Y."/>
            <person name="Hidaka K."/>
        </authorList>
    </citation>
    <scope>NUCLEOTIDE SEQUENCE [LARGE SCALE GENOMIC DNA]</scope>
    <source>
        <strain evidence="2 3">NBRC 112829</strain>
    </source>
</reference>
<accession>A0ABP9WY73</accession>
<evidence type="ECO:0000313" key="3">
    <source>
        <dbReference type="Proteomes" id="UP001428290"/>
    </source>
</evidence>
<dbReference type="EMBL" id="BAABRU010000006">
    <property type="protein sequence ID" value="GAA5528090.1"/>
    <property type="molecule type" value="Genomic_DNA"/>
</dbReference>
<comment type="caution">
    <text evidence="2">The sequence shown here is derived from an EMBL/GenBank/DDBJ whole genome shotgun (WGS) entry which is preliminary data.</text>
</comment>
<name>A0ABP9WY73_9CHLR</name>
<proteinExistence type="predicted"/>
<dbReference type="Pfam" id="PF04545">
    <property type="entry name" value="Sigma70_r4"/>
    <property type="match status" value="1"/>
</dbReference>
<dbReference type="NCBIfam" id="TIGR02937">
    <property type="entry name" value="sigma70-ECF"/>
    <property type="match status" value="1"/>
</dbReference>
<dbReference type="InterPro" id="IPR007630">
    <property type="entry name" value="RNA_pol_sigma70_r4"/>
</dbReference>
<dbReference type="Proteomes" id="UP001428290">
    <property type="component" value="Unassembled WGS sequence"/>
</dbReference>
<gene>
    <name evidence="2" type="ORF">Hgul01_01886</name>
</gene>